<protein>
    <submittedName>
        <fullName evidence="2">Uncharacterized protein</fullName>
    </submittedName>
</protein>
<gene>
    <name evidence="2" type="ORF">AWB68_07491</name>
</gene>
<proteinExistence type="predicted"/>
<sequence>MSNVIPFSRKPKAGIPDGIPTGIPGTIDGSTARRLKALSRGGFADVVRPLGWIAFLLLLWLRLPLRFFLMLTATCGWVALPLVCFGLPAGDPRKTVLALAAAGIGFSSFAIAYLYDAMLERVAP</sequence>
<dbReference type="AlphaFoldDB" id="A0A158KW16"/>
<feature type="transmembrane region" description="Helical" evidence="1">
    <location>
        <begin position="43"/>
        <end position="61"/>
    </location>
</feature>
<organism evidence="2 3">
    <name type="scientific">Caballeronia choica</name>
    <dbReference type="NCBI Taxonomy" id="326476"/>
    <lineage>
        <taxon>Bacteria</taxon>
        <taxon>Pseudomonadati</taxon>
        <taxon>Pseudomonadota</taxon>
        <taxon>Betaproteobacteria</taxon>
        <taxon>Burkholderiales</taxon>
        <taxon>Burkholderiaceae</taxon>
        <taxon>Caballeronia</taxon>
    </lineage>
</organism>
<dbReference type="EMBL" id="FCON02000172">
    <property type="protein sequence ID" value="SAL84909.1"/>
    <property type="molecule type" value="Genomic_DNA"/>
</dbReference>
<keyword evidence="1" id="KW-1133">Transmembrane helix</keyword>
<accession>A0A158KW16</accession>
<reference evidence="2" key="1">
    <citation type="submission" date="2016-01" db="EMBL/GenBank/DDBJ databases">
        <authorList>
            <person name="Peeters C."/>
        </authorList>
    </citation>
    <scope>NUCLEOTIDE SEQUENCE [LARGE SCALE GENOMIC DNA]</scope>
    <source>
        <strain evidence="2">LMG 22940</strain>
    </source>
</reference>
<keyword evidence="1" id="KW-0472">Membrane</keyword>
<feature type="transmembrane region" description="Helical" evidence="1">
    <location>
        <begin position="67"/>
        <end position="89"/>
    </location>
</feature>
<keyword evidence="1" id="KW-0812">Transmembrane</keyword>
<evidence type="ECO:0000313" key="2">
    <source>
        <dbReference type="EMBL" id="SAL84909.1"/>
    </source>
</evidence>
<evidence type="ECO:0000256" key="1">
    <source>
        <dbReference type="SAM" id="Phobius"/>
    </source>
</evidence>
<keyword evidence="3" id="KW-1185">Reference proteome</keyword>
<comment type="caution">
    <text evidence="2">The sequence shown here is derived from an EMBL/GenBank/DDBJ whole genome shotgun (WGS) entry which is preliminary data.</text>
</comment>
<evidence type="ECO:0000313" key="3">
    <source>
        <dbReference type="Proteomes" id="UP000054770"/>
    </source>
</evidence>
<dbReference type="Proteomes" id="UP000054770">
    <property type="component" value="Unassembled WGS sequence"/>
</dbReference>
<dbReference type="RefSeq" id="WP_125483170.1">
    <property type="nucleotide sequence ID" value="NZ_FCON02000172.1"/>
</dbReference>
<feature type="transmembrane region" description="Helical" evidence="1">
    <location>
        <begin position="96"/>
        <end position="115"/>
    </location>
</feature>
<name>A0A158KW16_9BURK</name>